<dbReference type="RefSeq" id="WP_345705673.1">
    <property type="nucleotide sequence ID" value="NZ_BAABKV010000001.1"/>
</dbReference>
<dbReference type="PANTHER" id="PTHR39209:SF2">
    <property type="entry name" value="CYTOPLASMIC PROTEIN"/>
    <property type="match status" value="1"/>
</dbReference>
<dbReference type="Gene3D" id="3.50.40.10">
    <property type="entry name" value="Phenylalanyl-trna Synthetase, Chain B, domain 3"/>
    <property type="match status" value="1"/>
</dbReference>
<protein>
    <submittedName>
        <fullName evidence="2">Phenylalanine--tRNA ligase beta subunit-related protein</fullName>
    </submittedName>
</protein>
<evidence type="ECO:0000313" key="2">
    <source>
        <dbReference type="EMBL" id="MFC7182984.1"/>
    </source>
</evidence>
<dbReference type="InterPro" id="IPR020825">
    <property type="entry name" value="Phe-tRNA_synthase-like_B3/B4"/>
</dbReference>
<name>A0ABW2G3V7_9ACTN</name>
<dbReference type="SUPFAM" id="SSF56037">
    <property type="entry name" value="PheT/TilS domain"/>
    <property type="match status" value="1"/>
</dbReference>
<dbReference type="GO" id="GO:0016874">
    <property type="term" value="F:ligase activity"/>
    <property type="evidence" value="ECO:0007669"/>
    <property type="project" value="UniProtKB-KW"/>
</dbReference>
<evidence type="ECO:0000313" key="3">
    <source>
        <dbReference type="Proteomes" id="UP001596435"/>
    </source>
</evidence>
<evidence type="ECO:0000259" key="1">
    <source>
        <dbReference type="SMART" id="SM00873"/>
    </source>
</evidence>
<dbReference type="Pfam" id="PF03483">
    <property type="entry name" value="B3_4"/>
    <property type="match status" value="1"/>
</dbReference>
<organism evidence="2 3">
    <name type="scientific">Kitasatospora paranensis</name>
    <dbReference type="NCBI Taxonomy" id="258053"/>
    <lineage>
        <taxon>Bacteria</taxon>
        <taxon>Bacillati</taxon>
        <taxon>Actinomycetota</taxon>
        <taxon>Actinomycetes</taxon>
        <taxon>Kitasatosporales</taxon>
        <taxon>Streptomycetaceae</taxon>
        <taxon>Kitasatospora</taxon>
    </lineage>
</organism>
<keyword evidence="3" id="KW-1185">Reference proteome</keyword>
<sequence length="225" mass="23363">MTDTTTAATPAPITVDAAAADAFPGVEVLGTVADVRDEGLAEAAEELWLAQHALWQGHSRAEIRNHPRVAAYRQLSKLIGTDPDRQPPSIQALIDRGLRGKPAGAWPRINPVVDAVNAAAVTDLAALGVFDADKVTGAVRLTVSRGGESFLALGADHSAELDAGRLVLADDARVLSLFAHRDGVHQSVTAASRRVLLLGCVVPGIDPQSVADSLVRAAALVTGRG</sequence>
<feature type="domain" description="B3/B4 tRNA-binding" evidence="1">
    <location>
        <begin position="70"/>
        <end position="223"/>
    </location>
</feature>
<dbReference type="Proteomes" id="UP001596435">
    <property type="component" value="Unassembled WGS sequence"/>
</dbReference>
<dbReference type="EMBL" id="JBHTAJ010000057">
    <property type="protein sequence ID" value="MFC7182984.1"/>
    <property type="molecule type" value="Genomic_DNA"/>
</dbReference>
<dbReference type="InterPro" id="IPR005146">
    <property type="entry name" value="B3/B4_tRNA-bd"/>
</dbReference>
<keyword evidence="2" id="KW-0436">Ligase</keyword>
<comment type="caution">
    <text evidence="2">The sequence shown here is derived from an EMBL/GenBank/DDBJ whole genome shotgun (WGS) entry which is preliminary data.</text>
</comment>
<proteinExistence type="predicted"/>
<accession>A0ABW2G3V7</accession>
<reference evidence="3" key="1">
    <citation type="journal article" date="2019" name="Int. J. Syst. Evol. Microbiol.">
        <title>The Global Catalogue of Microorganisms (GCM) 10K type strain sequencing project: providing services to taxonomists for standard genome sequencing and annotation.</title>
        <authorList>
            <consortium name="The Broad Institute Genomics Platform"/>
            <consortium name="The Broad Institute Genome Sequencing Center for Infectious Disease"/>
            <person name="Wu L."/>
            <person name="Ma J."/>
        </authorList>
    </citation>
    <scope>NUCLEOTIDE SEQUENCE [LARGE SCALE GENOMIC DNA]</scope>
    <source>
        <strain evidence="3">CGMCC 1.12859</strain>
    </source>
</reference>
<gene>
    <name evidence="2" type="ORF">ACFQMG_25870</name>
</gene>
<dbReference type="SMART" id="SM00873">
    <property type="entry name" value="B3_4"/>
    <property type="match status" value="1"/>
</dbReference>
<dbReference type="PANTHER" id="PTHR39209">
    <property type="match status" value="1"/>
</dbReference>